<feature type="transmembrane region" description="Helical" evidence="7">
    <location>
        <begin position="55"/>
        <end position="78"/>
    </location>
</feature>
<dbReference type="GO" id="GO:0005886">
    <property type="term" value="C:plasma membrane"/>
    <property type="evidence" value="ECO:0007669"/>
    <property type="project" value="UniProtKB-SubCell"/>
</dbReference>
<feature type="transmembrane region" description="Helical" evidence="7">
    <location>
        <begin position="371"/>
        <end position="391"/>
    </location>
</feature>
<feature type="transmembrane region" description="Helical" evidence="7">
    <location>
        <begin position="87"/>
        <end position="106"/>
    </location>
</feature>
<evidence type="ECO:0000256" key="4">
    <source>
        <dbReference type="ARBA" id="ARBA00022692"/>
    </source>
</evidence>
<keyword evidence="3" id="KW-1003">Cell membrane</keyword>
<evidence type="ECO:0000256" key="6">
    <source>
        <dbReference type="ARBA" id="ARBA00023136"/>
    </source>
</evidence>
<feature type="transmembrane region" description="Helical" evidence="7">
    <location>
        <begin position="176"/>
        <end position="198"/>
    </location>
</feature>
<comment type="caution">
    <text evidence="9">The sequence shown here is derived from an EMBL/GenBank/DDBJ whole genome shotgun (WGS) entry which is preliminary data.</text>
</comment>
<feature type="transmembrane region" description="Helical" evidence="7">
    <location>
        <begin position="144"/>
        <end position="164"/>
    </location>
</feature>
<feature type="transmembrane region" description="Helical" evidence="7">
    <location>
        <begin position="251"/>
        <end position="271"/>
    </location>
</feature>
<evidence type="ECO:0000259" key="8">
    <source>
        <dbReference type="PROSITE" id="PS50850"/>
    </source>
</evidence>
<keyword evidence="5 7" id="KW-1133">Transmembrane helix</keyword>
<evidence type="ECO:0000256" key="5">
    <source>
        <dbReference type="ARBA" id="ARBA00022989"/>
    </source>
</evidence>
<feature type="transmembrane region" description="Helical" evidence="7">
    <location>
        <begin position="112"/>
        <end position="132"/>
    </location>
</feature>
<proteinExistence type="predicted"/>
<dbReference type="PROSITE" id="PS50850">
    <property type="entry name" value="MFS"/>
    <property type="match status" value="1"/>
</dbReference>
<dbReference type="SUPFAM" id="SSF103473">
    <property type="entry name" value="MFS general substrate transporter"/>
    <property type="match status" value="1"/>
</dbReference>
<dbReference type="PANTHER" id="PTHR43124:SF3">
    <property type="entry name" value="CHLORAMPHENICOL EFFLUX PUMP RV0191"/>
    <property type="match status" value="1"/>
</dbReference>
<dbReference type="PANTHER" id="PTHR43124">
    <property type="entry name" value="PURINE EFFLUX PUMP PBUE"/>
    <property type="match status" value="1"/>
</dbReference>
<dbReference type="CDD" id="cd17324">
    <property type="entry name" value="MFS_NepI_like"/>
    <property type="match status" value="1"/>
</dbReference>
<dbReference type="OrthoDB" id="9788453at2"/>
<dbReference type="Gene3D" id="1.20.1250.20">
    <property type="entry name" value="MFS general substrate transporter like domains"/>
    <property type="match status" value="1"/>
</dbReference>
<dbReference type="InterPro" id="IPR036259">
    <property type="entry name" value="MFS_trans_sf"/>
</dbReference>
<evidence type="ECO:0000313" key="9">
    <source>
        <dbReference type="EMBL" id="TVX98677.1"/>
    </source>
</evidence>
<sequence>MSNVALNQAVPSKTNVRSWLAIVVLGIAMFTVVATEFAPIGLLSSIASDLGRSPATVGLIVTAYALIGAGSALLSAVLPNQFPRKPLLIGLMLMLAAANGLAMIAHSFPFLMLARVIGALSHGVFWAMVAALATQMAPPNRTGLATSIVFGGMSIANVLGVPLLNVIGQSWGWRAAFGTLVAACMFTALLMVIVLPQIKTAGSVGFATLASVLRSGKLWRVYTVAIFTVAAHFGAFTYIEPYLRNVPSIAPAMIAAMLFGFGAAGLLGNVLTGALIDRFMKTVIAVSLLLMCVSLIGLGTFGLSSGVGPVLTLLVVWGAAISILFIGIQTWVLRTGGEAAIPASAVYTTVFNSSSGVGAVLGAFVLNNAGLSAVMTSAGLAIVLAFAFVVLDRVKHTRGGNIDA</sequence>
<organism evidence="9 10">
    <name type="scientific">Cohnella terricola</name>
    <dbReference type="NCBI Taxonomy" id="1289167"/>
    <lineage>
        <taxon>Bacteria</taxon>
        <taxon>Bacillati</taxon>
        <taxon>Bacillota</taxon>
        <taxon>Bacilli</taxon>
        <taxon>Bacillales</taxon>
        <taxon>Paenibacillaceae</taxon>
        <taxon>Cohnella</taxon>
    </lineage>
</organism>
<evidence type="ECO:0000256" key="2">
    <source>
        <dbReference type="ARBA" id="ARBA00022448"/>
    </source>
</evidence>
<evidence type="ECO:0000256" key="1">
    <source>
        <dbReference type="ARBA" id="ARBA00004651"/>
    </source>
</evidence>
<feature type="transmembrane region" description="Helical" evidence="7">
    <location>
        <begin position="345"/>
        <end position="365"/>
    </location>
</feature>
<name>A0A559JFP3_9BACL</name>
<feature type="transmembrane region" description="Helical" evidence="7">
    <location>
        <begin position="283"/>
        <end position="304"/>
    </location>
</feature>
<keyword evidence="10" id="KW-1185">Reference proteome</keyword>
<dbReference type="InterPro" id="IPR011701">
    <property type="entry name" value="MFS"/>
</dbReference>
<dbReference type="InterPro" id="IPR020846">
    <property type="entry name" value="MFS_dom"/>
</dbReference>
<keyword evidence="2" id="KW-0813">Transport</keyword>
<dbReference type="AlphaFoldDB" id="A0A559JFP3"/>
<keyword evidence="4 7" id="KW-0812">Transmembrane</keyword>
<keyword evidence="6 7" id="KW-0472">Membrane</keyword>
<gene>
    <name evidence="9" type="ORF">FPZ45_15340</name>
</gene>
<protein>
    <submittedName>
        <fullName evidence="9">MFS transporter</fullName>
    </submittedName>
</protein>
<dbReference type="RefSeq" id="WP_144703484.1">
    <property type="nucleotide sequence ID" value="NZ_VNJJ01000008.1"/>
</dbReference>
<dbReference type="Proteomes" id="UP000316330">
    <property type="component" value="Unassembled WGS sequence"/>
</dbReference>
<accession>A0A559JFP3</accession>
<feature type="domain" description="Major facilitator superfamily (MFS) profile" evidence="8">
    <location>
        <begin position="14"/>
        <end position="395"/>
    </location>
</feature>
<dbReference type="InterPro" id="IPR050189">
    <property type="entry name" value="MFS_Efflux_Transporters"/>
</dbReference>
<evidence type="ECO:0000256" key="7">
    <source>
        <dbReference type="SAM" id="Phobius"/>
    </source>
</evidence>
<comment type="subcellular location">
    <subcellularLocation>
        <location evidence="1">Cell membrane</location>
        <topology evidence="1">Multi-pass membrane protein</topology>
    </subcellularLocation>
</comment>
<dbReference type="GO" id="GO:0022857">
    <property type="term" value="F:transmembrane transporter activity"/>
    <property type="evidence" value="ECO:0007669"/>
    <property type="project" value="InterPro"/>
</dbReference>
<feature type="transmembrane region" description="Helical" evidence="7">
    <location>
        <begin position="20"/>
        <end position="43"/>
    </location>
</feature>
<dbReference type="EMBL" id="VNJJ01000008">
    <property type="protein sequence ID" value="TVX98677.1"/>
    <property type="molecule type" value="Genomic_DNA"/>
</dbReference>
<evidence type="ECO:0000256" key="3">
    <source>
        <dbReference type="ARBA" id="ARBA00022475"/>
    </source>
</evidence>
<reference evidence="9 10" key="1">
    <citation type="submission" date="2019-07" db="EMBL/GenBank/DDBJ databases">
        <authorList>
            <person name="Kim J."/>
        </authorList>
    </citation>
    <scope>NUCLEOTIDE SEQUENCE [LARGE SCALE GENOMIC DNA]</scope>
    <source>
        <strain evidence="9 10">G13</strain>
    </source>
</reference>
<evidence type="ECO:0000313" key="10">
    <source>
        <dbReference type="Proteomes" id="UP000316330"/>
    </source>
</evidence>
<feature type="transmembrane region" description="Helical" evidence="7">
    <location>
        <begin position="310"/>
        <end position="333"/>
    </location>
</feature>
<dbReference type="Pfam" id="PF07690">
    <property type="entry name" value="MFS_1"/>
    <property type="match status" value="1"/>
</dbReference>
<feature type="transmembrane region" description="Helical" evidence="7">
    <location>
        <begin position="219"/>
        <end position="239"/>
    </location>
</feature>